<proteinExistence type="predicted"/>
<protein>
    <recommendedName>
        <fullName evidence="4">VWFD domain-containing protein</fullName>
    </recommendedName>
</protein>
<feature type="compositionally biased region" description="Basic residues" evidence="1">
    <location>
        <begin position="1554"/>
        <end position="1564"/>
    </location>
</feature>
<dbReference type="PANTHER" id="PTHR36812">
    <property type="entry name" value="NEUROFILAMENT TRIPLET M PROTEIN-LIKE PROTEIN"/>
    <property type="match status" value="1"/>
</dbReference>
<dbReference type="GeneID" id="20248585"/>
<evidence type="ECO:0000313" key="2">
    <source>
        <dbReference type="EMBL" id="ESO98381.1"/>
    </source>
</evidence>
<dbReference type="CDD" id="cd00117">
    <property type="entry name" value="TFP"/>
    <property type="match status" value="1"/>
</dbReference>
<evidence type="ECO:0000256" key="1">
    <source>
        <dbReference type="SAM" id="MobiDB-lite"/>
    </source>
</evidence>
<feature type="region of interest" description="Disordered" evidence="1">
    <location>
        <begin position="1517"/>
        <end position="1681"/>
    </location>
</feature>
<dbReference type="OMA" id="CPIDACR"/>
<dbReference type="CTD" id="20248585"/>
<feature type="compositionally biased region" description="Basic residues" evidence="1">
    <location>
        <begin position="48"/>
        <end position="63"/>
    </location>
</feature>
<dbReference type="Proteomes" id="UP000030746">
    <property type="component" value="Unassembled WGS sequence"/>
</dbReference>
<feature type="compositionally biased region" description="Basic and acidic residues" evidence="1">
    <location>
        <begin position="14"/>
        <end position="47"/>
    </location>
</feature>
<reference evidence="2 3" key="1">
    <citation type="journal article" date="2013" name="Nature">
        <title>Insights into bilaterian evolution from three spiralian genomes.</title>
        <authorList>
            <person name="Simakov O."/>
            <person name="Marletaz F."/>
            <person name="Cho S.J."/>
            <person name="Edsinger-Gonzales E."/>
            <person name="Havlak P."/>
            <person name="Hellsten U."/>
            <person name="Kuo D.H."/>
            <person name="Larsson T."/>
            <person name="Lv J."/>
            <person name="Arendt D."/>
            <person name="Savage R."/>
            <person name="Osoegawa K."/>
            <person name="de Jong P."/>
            <person name="Grimwood J."/>
            <person name="Chapman J.A."/>
            <person name="Shapiro H."/>
            <person name="Aerts A."/>
            <person name="Otillar R.P."/>
            <person name="Terry A.Y."/>
            <person name="Boore J.L."/>
            <person name="Grigoriev I.V."/>
            <person name="Lindberg D.R."/>
            <person name="Seaver E.C."/>
            <person name="Weisblat D.A."/>
            <person name="Putnam N.H."/>
            <person name="Rokhsar D.S."/>
        </authorList>
    </citation>
    <scope>NUCLEOTIDE SEQUENCE [LARGE SCALE GENOMIC DNA]</scope>
</reference>
<dbReference type="InterPro" id="IPR045860">
    <property type="entry name" value="Snake_toxin-like_sf"/>
</dbReference>
<dbReference type="HOGENOM" id="CLU_226793_0_0_1"/>
<feature type="region of interest" description="Disordered" evidence="1">
    <location>
        <begin position="1"/>
        <end position="129"/>
    </location>
</feature>
<feature type="region of interest" description="Disordered" evidence="1">
    <location>
        <begin position="820"/>
        <end position="845"/>
    </location>
</feature>
<name>V4AXR2_LOTGI</name>
<gene>
    <name evidence="2" type="ORF">LOTGIDRAFT_231431</name>
</gene>
<evidence type="ECO:0000313" key="3">
    <source>
        <dbReference type="Proteomes" id="UP000030746"/>
    </source>
</evidence>
<dbReference type="STRING" id="225164.V4AXR2"/>
<keyword evidence="3" id="KW-1185">Reference proteome</keyword>
<organism evidence="2 3">
    <name type="scientific">Lottia gigantea</name>
    <name type="common">Giant owl limpet</name>
    <dbReference type="NCBI Taxonomy" id="225164"/>
    <lineage>
        <taxon>Eukaryota</taxon>
        <taxon>Metazoa</taxon>
        <taxon>Spiralia</taxon>
        <taxon>Lophotrochozoa</taxon>
        <taxon>Mollusca</taxon>
        <taxon>Gastropoda</taxon>
        <taxon>Patellogastropoda</taxon>
        <taxon>Lottioidea</taxon>
        <taxon>Lottiidae</taxon>
        <taxon>Lottia</taxon>
    </lineage>
</organism>
<dbReference type="PANTHER" id="PTHR36812:SF9">
    <property type="entry name" value="MYB-LIKE PROTEIN X ISOFORM X1"/>
    <property type="match status" value="1"/>
</dbReference>
<dbReference type="SUPFAM" id="SSF57302">
    <property type="entry name" value="Snake toxin-like"/>
    <property type="match status" value="1"/>
</dbReference>
<accession>V4AXR2</accession>
<sequence>MNIKPLKTGISSNSKDKDSKDKDSKDKDSKDKDSKDKDSKDSKDKNSKGKKSNGKKSRRRRAPGSKEKKNTGEKHTKEKHTNEKHTKEKDTKEKHTKEKHTNEKDTKEKHTKEKNTKEKNTKEKNSKEKDYMNTDKLEVQCKRLVQSWKCIQFQIVSAKTPRNLAINLTIASFYQLALHKCQVLQNTELTCHSCTHKPDNEECNKEPSQTCSGNQMCQTVVETDDNGDKKWSKGCIDIDQCKPGRYYNKYTHCCRGDYCNAESVAPVHGGCNIEAAKVCSRRLVIGLLLTEDLNCSVLDEELSCMVDVRKECVETGHKWHLQTVDLLHKSSEAKQCRLKQLDTDCGVNSIRSLYQSLKNPDILVDDLCSLLDVVGKKVQAVRSDPRCSDKLKDINISYLVIWYRFNGVKCREVLPVCINDKKENCNANPVCDYIEIIQECFHTQKYEGLDTCQTIDCDLTGLSTFEQEFVNIFKKETAVATVTSTTLTSISTSFEAIIVKPTGYLWHVCSLAKTLTATLKGYADDASDDVGLTRSMTSLDVFLINTCGNTDLISIPPVIIPETETETVCGTCDDVAAAKCFSDGLAMFESPDVSDVNTICSQTLETTMKCVYQAIARCEDKTAFEASLNKFIADYDNICTIPADISSYTIPCSIPSGSVSDKCKAGRKRVDACFTTQISAILAKQFIGYREMRSYCSYGRKFEECYDNELTDCNEDEVSDIAMSREIIQNYVKIECGDDLTVKPQCEPEMAKQCVDTLITDLGDGSGSGHKCRSLERTIKCYDTYTFNCKSDDITAIKYRLERVIHSHRYTCKQLLQPWSCSTSGDESDSGTDGMETGGDAKGDGTSGNTVDLTVCDKTSALACFSSFTLTSLPSCSDFKSMMNCAVRSVIGCEDNVVIETVDSLNNNFLNAASLTSSCIAKTSVEKLNAQFKLIKDKATTSNEKVCSAEEALKCFDFLKPDTNIPCPTFKEMKRCSMLNIEKCTSDVRDTAITSINSAISAFLTASTTFVPSCIQTVTKDNLLSIGMVPKPSFSLTLDKCVDFSIKPSNIIQCVLLKYQNKETIDCDLTGLSTFEQEFVNIFKKETAVATVTSTTLTSISTSFEAIIVKPTGYLWHVCSLAKTLTATLKGYADDASDDVGLTRSMTSLDVFLINTCGNTDLISIPPVIIPETEKDECNKDKINRIITPALLKYLFSSYLTSGDICSDASMVKIMVKDELTECSDEYKEHISVVLQLLTTLAKPACFTSPKCNVQKAYGCLSQLNAEIALFGIENTPRDICRALSTNDVCMEHYLGDCHPDRLHLIRYVSNKDRLVAFTICSGEQVQVQPVCQSQYIGRTEGELKCSKLDSGCSNSLFKDFYLPDDGALCSASARLGQCQVGFEPKCFNSLPSTYLTSSKTYFSSECDSSKYIVPCSADCDPRKIRGCFDTFFNSVDPFWNLMDSEGKCREVQKARQCVRMATKKCDKQSRDKAIYKLSRLVIAYGEENCPDGYDCMTEFTMLAKKIFIASEIITKPDKDSSSKSTDSDDTSESSDSEDKDHKATKESKDKKSNGKKSRRKRAPGAKDKKNTKEKNTKEKNTKEKSTKEKNTKEKNTKEKNTKEKNTKEKNTKEKNTKEKNTKEKNTKEKNTKEMNTKEKATKENTKEKNTKEKSTKEKNTKEHNTKETKEKNTQEKHSMEKPDIDLSALCHKAKMLWKCIEGSYGTISINYNDQIAYLSLYGIWSSVKERCSKTVKQSCYRCYGEADEKECFKKTEVCSHHSQMCQSFAGVSTKTGVFEHSKGCVRPSQCKRGCNSMGCTDCCIGELCNEKLQVTGVVDTKVCDVSKAVDCSLMLLKNMHDDGGCTESYQKLECMIEYSKDCLSDSRKEISRSASKIVKVLARNSCPPPISQQCNSAAILAFQTALSNPYVAGKDAICKQRLDALAALTSLSASSTCSPIDIVVYQQVMTDSERLIRDFCLSGTEQCMVPLTVDITIDIEVSVSHVKKSQCARELANFGICLANGMMKLKTGFDDASCGEVSQKKCMSKELKSCNVPKGLNDLGSELATFKASGCTVDDPAPKDCSIATLTKCDIAESYNCLHDLDKTKTNFCQDLTASRSCVQSSTSGCLSIQELSTIDLYNTYRKESKTVCLAAQVPGPLEVKVDVFTGYSTCLEIFGEALGTAFESDDFEAKICKALDESDTCIDQVPMPELTKPLVTATVNKYRDGMSTFMRTCSSETPGGDIGDGVDRVKRDTSGDKCDIKQAGFCLSKLSMISQTLPVIHYSDHLTFCRSMQEYETCVKDNIKECTNKKKTGLMVTILESLISSSEQYCVLQVLEEPSCNIEYAEECIETFTVLTSYSSYTHEQICRNAEVTLKCVKKFTTECSDADQSTRVRGKITTIVQSVVGNDCPSVTALLFCDGADIDATCNAEEAKSCFTTLKKKLLDVSSRLADKEEYCRVVTKNWKCLRQSVQGCTETVFNQLTADVDAEFLVRVKASGCDGVDSDPIPQTCIAEPTCSIDSLYTCIDDFTTKAKDDKASACSSVDSHITCITSQSGCTEPQKLVVLTELTTVSNALCGTAVSIAQTVPELVCLQTFVQDLASEILNPSKPGVRGMCDLFTSYSSCFGAASFDELGDVISNFYGVSGDILSKFVDAQALCKNDPTDSKVVKIDLIKGLSTVSCVVRQLSSVLVRRLLPLTEKEMICSKTSYVESCISEKISGLTTDESAFFTKVTTLTDSLTTNIEFCQEPQLCLLKEVTVCVQDLQTEIATFETSGERSQVCRCKDEKAFAVSETHSNTAACSNSVFVRTYPTFALARGGVLLRLRGYFNP</sequence>
<dbReference type="KEGG" id="lgi:LOTGIDRAFT_231431"/>
<dbReference type="EMBL" id="KB201262">
    <property type="protein sequence ID" value="ESO98381.1"/>
    <property type="molecule type" value="Genomic_DNA"/>
</dbReference>
<feature type="compositionally biased region" description="Basic and acidic residues" evidence="1">
    <location>
        <begin position="64"/>
        <end position="129"/>
    </location>
</feature>
<evidence type="ECO:0008006" key="4">
    <source>
        <dbReference type="Google" id="ProtNLM"/>
    </source>
</evidence>
<feature type="compositionally biased region" description="Basic and acidic residues" evidence="1">
    <location>
        <begin position="1565"/>
        <end position="1681"/>
    </location>
</feature>
<feature type="compositionally biased region" description="Basic and acidic residues" evidence="1">
    <location>
        <begin position="1537"/>
        <end position="1553"/>
    </location>
</feature>
<dbReference type="RefSeq" id="XP_009051075.1">
    <property type="nucleotide sequence ID" value="XM_009052827.1"/>
</dbReference>